<dbReference type="EMBL" id="BARU01049017">
    <property type="protein sequence ID" value="GAI00868.1"/>
    <property type="molecule type" value="Genomic_DNA"/>
</dbReference>
<dbReference type="Pfam" id="PF00294">
    <property type="entry name" value="PfkB"/>
    <property type="match status" value="1"/>
</dbReference>
<accession>X1K2V7</accession>
<dbReference type="InterPro" id="IPR011611">
    <property type="entry name" value="PfkB_dom"/>
</dbReference>
<evidence type="ECO:0000313" key="2">
    <source>
        <dbReference type="EMBL" id="GAI00868.1"/>
    </source>
</evidence>
<comment type="caution">
    <text evidence="2">The sequence shown here is derived from an EMBL/GenBank/DDBJ whole genome shotgun (WGS) entry which is preliminary data.</text>
</comment>
<name>X1K2V7_9ZZZZ</name>
<organism evidence="2">
    <name type="scientific">marine sediment metagenome</name>
    <dbReference type="NCBI Taxonomy" id="412755"/>
    <lineage>
        <taxon>unclassified sequences</taxon>
        <taxon>metagenomes</taxon>
        <taxon>ecological metagenomes</taxon>
    </lineage>
</organism>
<proteinExistence type="predicted"/>
<dbReference type="AlphaFoldDB" id="X1K2V7"/>
<dbReference type="InterPro" id="IPR029056">
    <property type="entry name" value="Ribokinase-like"/>
</dbReference>
<feature type="domain" description="Carbohydrate kinase PfkB" evidence="1">
    <location>
        <begin position="3"/>
        <end position="53"/>
    </location>
</feature>
<sequence>FDTVARALELGHKHGVMTICNPAPAKNIPPGLLKHVDLLTPNETEARILLGLPPDDE</sequence>
<gene>
    <name evidence="2" type="ORF">S03H2_72468</name>
</gene>
<feature type="non-terminal residue" evidence="2">
    <location>
        <position position="57"/>
    </location>
</feature>
<dbReference type="SUPFAM" id="SSF53613">
    <property type="entry name" value="Ribokinase-like"/>
    <property type="match status" value="1"/>
</dbReference>
<dbReference type="Gene3D" id="3.40.1190.20">
    <property type="match status" value="1"/>
</dbReference>
<reference evidence="2" key="1">
    <citation type="journal article" date="2014" name="Front. Microbiol.">
        <title>High frequency of phylogenetically diverse reductive dehalogenase-homologous genes in deep subseafloor sedimentary metagenomes.</title>
        <authorList>
            <person name="Kawai M."/>
            <person name="Futagami T."/>
            <person name="Toyoda A."/>
            <person name="Takaki Y."/>
            <person name="Nishi S."/>
            <person name="Hori S."/>
            <person name="Arai W."/>
            <person name="Tsubouchi T."/>
            <person name="Morono Y."/>
            <person name="Uchiyama I."/>
            <person name="Ito T."/>
            <person name="Fujiyama A."/>
            <person name="Inagaki F."/>
            <person name="Takami H."/>
        </authorList>
    </citation>
    <scope>NUCLEOTIDE SEQUENCE</scope>
    <source>
        <strain evidence="2">Expedition CK06-06</strain>
    </source>
</reference>
<evidence type="ECO:0000259" key="1">
    <source>
        <dbReference type="Pfam" id="PF00294"/>
    </source>
</evidence>
<protein>
    <recommendedName>
        <fullName evidence="1">Carbohydrate kinase PfkB domain-containing protein</fullName>
    </recommendedName>
</protein>
<feature type="non-terminal residue" evidence="2">
    <location>
        <position position="1"/>
    </location>
</feature>